<protein>
    <recommendedName>
        <fullName evidence="3">IS5/IS1182 family transposase</fullName>
    </recommendedName>
</protein>
<evidence type="ECO:0000313" key="1">
    <source>
        <dbReference type="EMBL" id="RPE96512.1"/>
    </source>
</evidence>
<dbReference type="Proteomes" id="UP000276901">
    <property type="component" value="Unassembled WGS sequence"/>
</dbReference>
<organism evidence="1 2">
    <name type="scientific">Frederiksenia canicola</name>
    <dbReference type="NCBI Taxonomy" id="123824"/>
    <lineage>
        <taxon>Bacteria</taxon>
        <taxon>Pseudomonadati</taxon>
        <taxon>Pseudomonadota</taxon>
        <taxon>Gammaproteobacteria</taxon>
        <taxon>Pasteurellales</taxon>
        <taxon>Pasteurellaceae</taxon>
        <taxon>Frederiksenia</taxon>
    </lineage>
</organism>
<sequence>MIDAHIPLDQFSDEQIAEISSRRTRRPANPPKYVEFLFS</sequence>
<dbReference type="EMBL" id="RKQT01000001">
    <property type="protein sequence ID" value="RPE96512.1"/>
    <property type="molecule type" value="Genomic_DNA"/>
</dbReference>
<keyword evidence="2" id="KW-1185">Reference proteome</keyword>
<evidence type="ECO:0008006" key="3">
    <source>
        <dbReference type="Google" id="ProtNLM"/>
    </source>
</evidence>
<proteinExistence type="predicted"/>
<accession>A0ABX9XTK1</accession>
<comment type="caution">
    <text evidence="1">The sequence shown here is derived from an EMBL/GenBank/DDBJ whole genome shotgun (WGS) entry which is preliminary data.</text>
</comment>
<gene>
    <name evidence="1" type="ORF">EDC49_0906</name>
</gene>
<evidence type="ECO:0000313" key="2">
    <source>
        <dbReference type="Proteomes" id="UP000276901"/>
    </source>
</evidence>
<name>A0ABX9XTK1_9PAST</name>
<reference evidence="1 2" key="1">
    <citation type="submission" date="2018-11" db="EMBL/GenBank/DDBJ databases">
        <title>Genomic Encyclopedia of Type Strains, Phase IV (KMG-IV): sequencing the most valuable type-strain genomes for metagenomic binning, comparative biology and taxonomic classification.</title>
        <authorList>
            <person name="Goeker M."/>
        </authorList>
    </citation>
    <scope>NUCLEOTIDE SEQUENCE [LARGE SCALE GENOMIC DNA]</scope>
    <source>
        <strain evidence="1 2">DSM 25797</strain>
    </source>
</reference>